<sequence length="112" mass="12553">MNDDATIESVRDRLRDFAVARDWGQFHKPKNLAMALAGEVGELLAEMQWLTDDQVHERLADPDTRGAVEEEFADVFLYLVQLADVCGVDLIRAAHAKITRNDGRFPPLEASS</sequence>
<dbReference type="PIRSF" id="PIRSF029826">
    <property type="entry name" value="UCP029826_pph"/>
    <property type="match status" value="1"/>
</dbReference>
<proteinExistence type="predicted"/>
<dbReference type="InterPro" id="IPR052555">
    <property type="entry name" value="dCTP_Pyrophosphatase"/>
</dbReference>
<name>A0ABV9H9V3_9MICO</name>
<dbReference type="Gene3D" id="1.10.287.1080">
    <property type="entry name" value="MazG-like"/>
    <property type="match status" value="1"/>
</dbReference>
<evidence type="ECO:0000313" key="2">
    <source>
        <dbReference type="Proteomes" id="UP001596011"/>
    </source>
</evidence>
<keyword evidence="2" id="KW-1185">Reference proteome</keyword>
<evidence type="ECO:0000313" key="1">
    <source>
        <dbReference type="EMBL" id="MFC4627152.1"/>
    </source>
</evidence>
<comment type="caution">
    <text evidence="1">The sequence shown here is derived from an EMBL/GenBank/DDBJ whole genome shotgun (WGS) entry which is preliminary data.</text>
</comment>
<gene>
    <name evidence="1" type="ORF">ACFO6V_02825</name>
</gene>
<dbReference type="RefSeq" id="WP_377131967.1">
    <property type="nucleotide sequence ID" value="NZ_JBHSFI010000001.1"/>
</dbReference>
<dbReference type="InterPro" id="IPR025984">
    <property type="entry name" value="DCTPP"/>
</dbReference>
<dbReference type="SUPFAM" id="SSF101386">
    <property type="entry name" value="all-alpha NTP pyrophosphatases"/>
    <property type="match status" value="1"/>
</dbReference>
<dbReference type="EMBL" id="JBHSFI010000001">
    <property type="protein sequence ID" value="MFC4627152.1"/>
    <property type="molecule type" value="Genomic_DNA"/>
</dbReference>
<accession>A0ABV9H9V3</accession>
<dbReference type="CDD" id="cd11537">
    <property type="entry name" value="NTP-PPase_RS21-C6_like"/>
    <property type="match status" value="1"/>
</dbReference>
<protein>
    <submittedName>
        <fullName evidence="1">Nucleotide pyrophosphohydrolase</fullName>
    </submittedName>
</protein>
<dbReference type="PANTHER" id="PTHR46523:SF1">
    <property type="entry name" value="DCTP PYROPHOSPHATASE 1"/>
    <property type="match status" value="1"/>
</dbReference>
<dbReference type="Pfam" id="PF12643">
    <property type="entry name" value="MazG-like"/>
    <property type="match status" value="1"/>
</dbReference>
<organism evidence="1 2">
    <name type="scientific">Promicromonospora alba</name>
    <dbReference type="NCBI Taxonomy" id="1616110"/>
    <lineage>
        <taxon>Bacteria</taxon>
        <taxon>Bacillati</taxon>
        <taxon>Actinomycetota</taxon>
        <taxon>Actinomycetes</taxon>
        <taxon>Micrococcales</taxon>
        <taxon>Promicromonosporaceae</taxon>
        <taxon>Promicromonospora</taxon>
    </lineage>
</organism>
<dbReference type="PANTHER" id="PTHR46523">
    <property type="entry name" value="DCTP PYROPHOSPHATASE 1"/>
    <property type="match status" value="1"/>
</dbReference>
<reference evidence="2" key="1">
    <citation type="journal article" date="2019" name="Int. J. Syst. Evol. Microbiol.">
        <title>The Global Catalogue of Microorganisms (GCM) 10K type strain sequencing project: providing services to taxonomists for standard genome sequencing and annotation.</title>
        <authorList>
            <consortium name="The Broad Institute Genomics Platform"/>
            <consortium name="The Broad Institute Genome Sequencing Center for Infectious Disease"/>
            <person name="Wu L."/>
            <person name="Ma J."/>
        </authorList>
    </citation>
    <scope>NUCLEOTIDE SEQUENCE [LARGE SCALE GENOMIC DNA]</scope>
    <source>
        <strain evidence="2">CCUG 42722</strain>
    </source>
</reference>
<dbReference type="Proteomes" id="UP001596011">
    <property type="component" value="Unassembled WGS sequence"/>
</dbReference>